<dbReference type="InterPro" id="IPR037066">
    <property type="entry name" value="Plug_dom_sf"/>
</dbReference>
<protein>
    <recommendedName>
        <fullName evidence="2">Peptidase M56 domain-containing protein</fullName>
    </recommendedName>
</protein>
<evidence type="ECO:0000313" key="4">
    <source>
        <dbReference type="Proteomes" id="UP000831113"/>
    </source>
</evidence>
<gene>
    <name evidence="3" type="ORF">MTX78_22560</name>
</gene>
<name>A0ABY4CX81_9BACT</name>
<dbReference type="PANTHER" id="PTHR34978">
    <property type="entry name" value="POSSIBLE SENSOR-TRANSDUCER PROTEIN BLAR"/>
    <property type="match status" value="1"/>
</dbReference>
<feature type="domain" description="Peptidase M56" evidence="2">
    <location>
        <begin position="144"/>
        <end position="256"/>
    </location>
</feature>
<proteinExistence type="predicted"/>
<sequence length="459" mass="50721">MIPELLVYLLKVNGALLLFVAVYYTLLRQLTFHTLNRWYLVGAILFSALYPLVDIEELWMQPAVFDNELLVWRSSWTTTQAANSPTVDYASWLLALYWVGVALASGRLLLQGISLYRLHHVSHPDTSGLAFRHVPRAVTPFSFWQNIYVNPEQHSATELQAILLHEQVHVRQWHTLDVLLGQVQRVFCWFNPAAWLLQRAMQENLEFIADRAVLQTGHLDSRAYQYSLVRLSTLAQGPALVTPFTFHPLKSRIKMMNSQKTPLLQVARYFLAAPLAAALLLGSCTQAEKELAVQPSTTAAQHTLDNALYFVDGVQSTKEAVEQLTQDPNAVATMNVLKGEQATSQFGKAAAAGVIVITTKANENSAAVVAFNKQFSPTMNTADALILIDGKEANEATLKQLPASSIKEMKVLRGAAAEQQYGARARNGVILVTTGAAGLGKLNQLYDHNGVIGITNKKC</sequence>
<dbReference type="Gene3D" id="2.170.130.10">
    <property type="entry name" value="TonB-dependent receptor, plug domain"/>
    <property type="match status" value="2"/>
</dbReference>
<organism evidence="3 4">
    <name type="scientific">Hymenobacter tibetensis</name>
    <dbReference type="NCBI Taxonomy" id="497967"/>
    <lineage>
        <taxon>Bacteria</taxon>
        <taxon>Pseudomonadati</taxon>
        <taxon>Bacteroidota</taxon>
        <taxon>Cytophagia</taxon>
        <taxon>Cytophagales</taxon>
        <taxon>Hymenobacteraceae</taxon>
        <taxon>Hymenobacter</taxon>
    </lineage>
</organism>
<dbReference type="EMBL" id="CP094669">
    <property type="protein sequence ID" value="UOG74884.1"/>
    <property type="molecule type" value="Genomic_DNA"/>
</dbReference>
<dbReference type="InterPro" id="IPR008756">
    <property type="entry name" value="Peptidase_M56"/>
</dbReference>
<dbReference type="Pfam" id="PF05569">
    <property type="entry name" value="Peptidase_M56"/>
    <property type="match status" value="1"/>
</dbReference>
<keyword evidence="1" id="KW-1133">Transmembrane helix</keyword>
<keyword evidence="1" id="KW-0812">Transmembrane</keyword>
<feature type="transmembrane region" description="Helical" evidence="1">
    <location>
        <begin position="38"/>
        <end position="53"/>
    </location>
</feature>
<dbReference type="CDD" id="cd07341">
    <property type="entry name" value="M56_BlaR1_MecR1_like"/>
    <property type="match status" value="1"/>
</dbReference>
<evidence type="ECO:0000313" key="3">
    <source>
        <dbReference type="EMBL" id="UOG74884.1"/>
    </source>
</evidence>
<evidence type="ECO:0000259" key="2">
    <source>
        <dbReference type="Pfam" id="PF05569"/>
    </source>
</evidence>
<feature type="transmembrane region" description="Helical" evidence="1">
    <location>
        <begin position="6"/>
        <end position="26"/>
    </location>
</feature>
<evidence type="ECO:0000256" key="1">
    <source>
        <dbReference type="SAM" id="Phobius"/>
    </source>
</evidence>
<keyword evidence="4" id="KW-1185">Reference proteome</keyword>
<dbReference type="PANTHER" id="PTHR34978:SF3">
    <property type="entry name" value="SLR0241 PROTEIN"/>
    <property type="match status" value="1"/>
</dbReference>
<keyword evidence="1" id="KW-0472">Membrane</keyword>
<dbReference type="SUPFAM" id="SSF56935">
    <property type="entry name" value="Porins"/>
    <property type="match status" value="2"/>
</dbReference>
<dbReference type="Proteomes" id="UP000831113">
    <property type="component" value="Chromosome"/>
</dbReference>
<reference evidence="3 4" key="1">
    <citation type="submission" date="2022-03" db="EMBL/GenBank/DDBJ databases">
        <title>Hymenobactersp. isolated from the air.</title>
        <authorList>
            <person name="Won M."/>
            <person name="Kwon S.-W."/>
        </authorList>
    </citation>
    <scope>NUCLEOTIDE SEQUENCE [LARGE SCALE GENOMIC DNA]</scope>
    <source>
        <strain evidence="3 4">KACC 21982</strain>
    </source>
</reference>
<dbReference type="InterPro" id="IPR052173">
    <property type="entry name" value="Beta-lactam_resp_regulator"/>
</dbReference>
<accession>A0ABY4CX81</accession>
<dbReference type="RefSeq" id="WP_243798552.1">
    <property type="nucleotide sequence ID" value="NZ_CP094669.1"/>
</dbReference>